<accession>A0A7R9EVW1</accession>
<name>A0A7R9EVW1_9NEOP</name>
<gene>
    <name evidence="10" type="ORF">TBIB3V08_LOCUS3626</name>
</gene>
<evidence type="ECO:0000256" key="7">
    <source>
        <dbReference type="SAM" id="MobiDB-lite"/>
    </source>
</evidence>
<evidence type="ECO:0000256" key="1">
    <source>
        <dbReference type="ARBA" id="ARBA00012552"/>
    </source>
</evidence>
<proteinExistence type="predicted"/>
<feature type="region of interest" description="Disordered" evidence="7">
    <location>
        <begin position="694"/>
        <end position="724"/>
    </location>
</feature>
<feature type="compositionally biased region" description="Acidic residues" evidence="7">
    <location>
        <begin position="110"/>
        <end position="122"/>
    </location>
</feature>
<dbReference type="InterPro" id="IPR048333">
    <property type="entry name" value="HA2_WH"/>
</dbReference>
<keyword evidence="5" id="KW-0067">ATP-binding</keyword>
<organism evidence="10">
    <name type="scientific">Timema bartmani</name>
    <dbReference type="NCBI Taxonomy" id="61472"/>
    <lineage>
        <taxon>Eukaryota</taxon>
        <taxon>Metazoa</taxon>
        <taxon>Ecdysozoa</taxon>
        <taxon>Arthropoda</taxon>
        <taxon>Hexapoda</taxon>
        <taxon>Insecta</taxon>
        <taxon>Pterygota</taxon>
        <taxon>Neoptera</taxon>
        <taxon>Polyneoptera</taxon>
        <taxon>Phasmatodea</taxon>
        <taxon>Timematodea</taxon>
        <taxon>Timematoidea</taxon>
        <taxon>Timematidae</taxon>
        <taxon>Timema</taxon>
    </lineage>
</organism>
<dbReference type="PROSITE" id="PS00690">
    <property type="entry name" value="DEAH_ATP_HELICASE"/>
    <property type="match status" value="1"/>
</dbReference>
<dbReference type="InterPro" id="IPR007502">
    <property type="entry name" value="Helicase-assoc_dom"/>
</dbReference>
<dbReference type="SUPFAM" id="SSF52540">
    <property type="entry name" value="P-loop containing nucleoside triphosphate hydrolases"/>
    <property type="match status" value="1"/>
</dbReference>
<dbReference type="Pfam" id="PF00271">
    <property type="entry name" value="Helicase_C"/>
    <property type="match status" value="1"/>
</dbReference>
<dbReference type="GO" id="GO:0005524">
    <property type="term" value="F:ATP binding"/>
    <property type="evidence" value="ECO:0007669"/>
    <property type="project" value="UniProtKB-KW"/>
</dbReference>
<dbReference type="PANTHER" id="PTHR18934">
    <property type="entry name" value="ATP-DEPENDENT RNA HELICASE"/>
    <property type="match status" value="1"/>
</dbReference>
<feature type="compositionally biased region" description="Basic and acidic residues" evidence="7">
    <location>
        <begin position="644"/>
        <end position="659"/>
    </location>
</feature>
<dbReference type="Gene3D" id="1.20.120.330">
    <property type="entry name" value="Nucleotidyltransferases domain 2"/>
    <property type="match status" value="1"/>
</dbReference>
<dbReference type="GO" id="GO:0005730">
    <property type="term" value="C:nucleolus"/>
    <property type="evidence" value="ECO:0007669"/>
    <property type="project" value="TreeGrafter"/>
</dbReference>
<dbReference type="GO" id="GO:0045943">
    <property type="term" value="P:positive regulation of transcription by RNA polymerase I"/>
    <property type="evidence" value="ECO:0007669"/>
    <property type="project" value="TreeGrafter"/>
</dbReference>
<dbReference type="Pfam" id="PF08919">
    <property type="entry name" value="F_actin_bind"/>
    <property type="match status" value="1"/>
</dbReference>
<dbReference type="GO" id="GO:0016787">
    <property type="term" value="F:hydrolase activity"/>
    <property type="evidence" value="ECO:0007669"/>
    <property type="project" value="UniProtKB-KW"/>
</dbReference>
<dbReference type="PROSITE" id="PS51192">
    <property type="entry name" value="HELICASE_ATP_BIND_1"/>
    <property type="match status" value="1"/>
</dbReference>
<dbReference type="InterPro" id="IPR002464">
    <property type="entry name" value="DNA/RNA_helicase_DEAH_CS"/>
</dbReference>
<dbReference type="InterPro" id="IPR014001">
    <property type="entry name" value="Helicase_ATP-bd"/>
</dbReference>
<feature type="region of interest" description="Disordered" evidence="7">
    <location>
        <begin position="452"/>
        <end position="476"/>
    </location>
</feature>
<dbReference type="InterPro" id="IPR001650">
    <property type="entry name" value="Helicase_C-like"/>
</dbReference>
<dbReference type="InterPro" id="IPR011545">
    <property type="entry name" value="DEAD/DEAH_box_helicase_dom"/>
</dbReference>
<evidence type="ECO:0000256" key="4">
    <source>
        <dbReference type="ARBA" id="ARBA00022806"/>
    </source>
</evidence>
<dbReference type="Gene3D" id="1.20.120.1080">
    <property type="match status" value="1"/>
</dbReference>
<dbReference type="InterPro" id="IPR027417">
    <property type="entry name" value="P-loop_NTPase"/>
</dbReference>
<sequence length="1482" mass="163866">MSPSSLHQPVTPRLIQPQAICAFTSPTPDSSFGIVFLLVYEVINPAVIVFNLAQSLALCLHPAHLAPFEASTLTNFLLETGTNSEKWEGGVKSITRDLQSLAASNKGDSESDLQDQTPDTDDSGAHSYPEAHTTGTFCSIKRVPVMGNRGLEQRGKKARTYPPKESAQKVVQVVALEVQNVKRAINWYGTLPKEKRIGAYLESLRQSGLSQCDVVEPCSDGLGEGNSDMPLLRSNIRTQPQMIRSNSSGGAFHPGGHSPHPPPSSPRPRTAISRNASVDIASGLRTFRPTSTFRGGSPSRNLQPTLADLEFPPPPTDLPPPPEEFDCSQSVRGEPDVVNTQPSVGEASSRFGVSLRHREHSPPPSSSSISPLPSPPDSEEKILLPTPPEENINEEDKPPRVIKGPPPPPDSSTKPSREDDRPLNNKGLKSPLPGMKEMLELKLVAEIKERADLKNRVGVRESPQGEKQLFGPPSVDPAAQLVSELFEGAQDDTMQNPLSPVDFKANLRKVSRDISLENYSKQDGTGPPVLGFKAQLKKFEPKKPDNREESEDTTGPIIDFKSRLRKVENVSAKKLDEEDYLVGDEDRSDLEEGEGGKKRESLGEEGDDKRRSTGSISSLKKLWESKEVPEPPGQVSPKLGLKSSRPEVEGHSSPEEGPTRRVWPPPDEKPAVPTKPIVKAVKPVLAAPKLQSGPAIYATPSSAPKPQTVVSRSDGDDNTAKSEKESVLEISQALETSLSSLRSATNVSTGSWLQLSDKVGLFHSSCISYADRIVPSHARFHFRELLTRLENQARQLRSAGSRNSADNTKLFAEVQNTVKDVINAVQSTSDQDSVICSLVYSESSALDHVVTEADVQEKLLAEIYKYSSLIVIGETGSGKTTQIPQFMHEVKLYRDGMIGVTQPRRVAAMTISQRVAQEMNTNLGELVGYSVRFEDVTSKCTKLKYLTDGMLLREALLDPLLLSYSVIVLDEAHERTVHTDILFGVVKQAQKFRTERSLKPLKILVMSATMDVDHFSHYFGNIPVVYLEGRQYPVQVFHAIKTQEDYAFSCLVTIFQIHKDAPPNWDILVFLTGQEEIEAMAYNIRLISKDLEGKCVPLKVYPLYSSLPSHMQLDVFRPTAPGMRKVILSTNIAETSVTISGIKYIIDSGMVKNRSHHPGTGLDVLKVQRISQAQAWQRTGRAGRESPGFCYRTYTNQEFDSFRKNPIPEIQRCNLTSVVLQLLTLGINPSSFDFMDKPPVEYVDGAIEQLKQLGAIESTASPKLTATGKLMAQFPLDPRYSKIIISAKDYNCVQEILTIVAMLSGESVFVNPPAKREKAVAAQNKFYSTAGDHITLLNIYRNYNNVAQKKIWCQDNFLNNRNLQYASKVRTQLSELCERYKVPMSTCGQDTEPVRKCLITGLFMNVAELQREKKYVTVGSKQVVSIHPSSVLFGSRPHCVLFTEVVQTGRCYLRQLSLIDPQWLTDIVPEYARKHRLTSYAS</sequence>
<feature type="compositionally biased region" description="Basic and acidic residues" evidence="7">
    <location>
        <begin position="560"/>
        <end position="576"/>
    </location>
</feature>
<evidence type="ECO:0000313" key="10">
    <source>
        <dbReference type="EMBL" id="CAD7441152.1"/>
    </source>
</evidence>
<feature type="compositionally biased region" description="Basic and acidic residues" evidence="7">
    <location>
        <begin position="713"/>
        <end position="724"/>
    </location>
</feature>
<dbReference type="Pfam" id="PF21010">
    <property type="entry name" value="HA2_C"/>
    <property type="match status" value="1"/>
</dbReference>
<keyword evidence="2" id="KW-0547">Nucleotide-binding</keyword>
<dbReference type="GO" id="GO:0004715">
    <property type="term" value="F:non-membrane spanning protein tyrosine kinase activity"/>
    <property type="evidence" value="ECO:0007669"/>
    <property type="project" value="InterPro"/>
</dbReference>
<protein>
    <recommendedName>
        <fullName evidence="1">RNA helicase</fullName>
        <ecNumber evidence="1">3.6.4.13</ecNumber>
    </recommendedName>
</protein>
<dbReference type="CDD" id="cd18791">
    <property type="entry name" value="SF2_C_RHA"/>
    <property type="match status" value="1"/>
</dbReference>
<dbReference type="PROSITE" id="PS51194">
    <property type="entry name" value="HELICASE_CTER"/>
    <property type="match status" value="1"/>
</dbReference>
<keyword evidence="4" id="KW-0347">Helicase</keyword>
<reference evidence="10" key="1">
    <citation type="submission" date="2020-11" db="EMBL/GenBank/DDBJ databases">
        <authorList>
            <person name="Tran Van P."/>
        </authorList>
    </citation>
    <scope>NUCLEOTIDE SEQUENCE</scope>
</reference>
<dbReference type="EMBL" id="OD565222">
    <property type="protein sequence ID" value="CAD7441152.1"/>
    <property type="molecule type" value="Genomic_DNA"/>
</dbReference>
<feature type="region of interest" description="Disordered" evidence="7">
    <location>
        <begin position="242"/>
        <end position="435"/>
    </location>
</feature>
<dbReference type="SMART" id="SM00490">
    <property type="entry name" value="HELICc"/>
    <property type="match status" value="1"/>
</dbReference>
<feature type="compositionally biased region" description="Polar residues" evidence="7">
    <location>
        <begin position="699"/>
        <end position="711"/>
    </location>
</feature>
<dbReference type="Gene3D" id="3.40.50.300">
    <property type="entry name" value="P-loop containing nucleotide triphosphate hydrolases"/>
    <property type="match status" value="2"/>
</dbReference>
<evidence type="ECO:0000256" key="6">
    <source>
        <dbReference type="ARBA" id="ARBA00047984"/>
    </source>
</evidence>
<dbReference type="InterPro" id="IPR015015">
    <property type="entry name" value="F-actin-binding"/>
</dbReference>
<dbReference type="GO" id="GO:0003725">
    <property type="term" value="F:double-stranded RNA binding"/>
    <property type="evidence" value="ECO:0007669"/>
    <property type="project" value="TreeGrafter"/>
</dbReference>
<feature type="compositionally biased region" description="Pro residues" evidence="7">
    <location>
        <begin position="311"/>
        <end position="322"/>
    </location>
</feature>
<dbReference type="EC" id="3.6.4.13" evidence="1"/>
<dbReference type="SMART" id="SM00487">
    <property type="entry name" value="DEXDc"/>
    <property type="match status" value="1"/>
</dbReference>
<feature type="domain" description="Helicase ATP-binding" evidence="8">
    <location>
        <begin position="860"/>
        <end position="1028"/>
    </location>
</feature>
<dbReference type="SMART" id="SM00847">
    <property type="entry name" value="HA2"/>
    <property type="match status" value="1"/>
</dbReference>
<evidence type="ECO:0000259" key="9">
    <source>
        <dbReference type="PROSITE" id="PS51194"/>
    </source>
</evidence>
<feature type="compositionally biased region" description="Basic and acidic residues" evidence="7">
    <location>
        <begin position="537"/>
        <end position="547"/>
    </location>
</feature>
<feature type="compositionally biased region" description="Polar residues" evidence="7">
    <location>
        <begin position="288"/>
        <end position="304"/>
    </location>
</feature>
<evidence type="ECO:0000256" key="2">
    <source>
        <dbReference type="ARBA" id="ARBA00022741"/>
    </source>
</evidence>
<keyword evidence="3" id="KW-0378">Hydrolase</keyword>
<feature type="domain" description="Helicase C-terminal" evidence="9">
    <location>
        <begin position="1053"/>
        <end position="1226"/>
    </location>
</feature>
<dbReference type="Pfam" id="PF00270">
    <property type="entry name" value="DEAD"/>
    <property type="match status" value="1"/>
</dbReference>
<dbReference type="InterPro" id="IPR011709">
    <property type="entry name" value="DEAD-box_helicase_OB_fold"/>
</dbReference>
<comment type="catalytic activity">
    <reaction evidence="6">
        <text>ATP + H2O = ADP + phosphate + H(+)</text>
        <dbReference type="Rhea" id="RHEA:13065"/>
        <dbReference type="ChEBI" id="CHEBI:15377"/>
        <dbReference type="ChEBI" id="CHEBI:15378"/>
        <dbReference type="ChEBI" id="CHEBI:30616"/>
        <dbReference type="ChEBI" id="CHEBI:43474"/>
        <dbReference type="ChEBI" id="CHEBI:456216"/>
        <dbReference type="EC" id="3.6.4.13"/>
    </reaction>
</comment>
<dbReference type="PANTHER" id="PTHR18934:SF118">
    <property type="entry name" value="ATP-DEPENDENT RNA HELICASE DHX33"/>
    <property type="match status" value="1"/>
</dbReference>
<evidence type="ECO:0000259" key="8">
    <source>
        <dbReference type="PROSITE" id="PS51192"/>
    </source>
</evidence>
<dbReference type="SMART" id="SM00808">
    <property type="entry name" value="FABD"/>
    <property type="match status" value="1"/>
</dbReference>
<dbReference type="Pfam" id="PF04408">
    <property type="entry name" value="WHD_HA2"/>
    <property type="match status" value="1"/>
</dbReference>
<feature type="compositionally biased region" description="Basic and acidic residues" evidence="7">
    <location>
        <begin position="594"/>
        <end position="611"/>
    </location>
</feature>
<evidence type="ECO:0000256" key="3">
    <source>
        <dbReference type="ARBA" id="ARBA00022801"/>
    </source>
</evidence>
<dbReference type="FunFam" id="3.40.50.300:FF:000145">
    <property type="entry name" value="probable ATP-dependent RNA helicase DHX40"/>
    <property type="match status" value="1"/>
</dbReference>
<feature type="compositionally biased region" description="Acidic residues" evidence="7">
    <location>
        <begin position="577"/>
        <end position="593"/>
    </location>
</feature>
<dbReference type="CDD" id="cd17978">
    <property type="entry name" value="DEXHc_DHX33"/>
    <property type="match status" value="1"/>
</dbReference>
<feature type="region of interest" description="Disordered" evidence="7">
    <location>
        <begin position="102"/>
        <end position="132"/>
    </location>
</feature>
<dbReference type="Pfam" id="PF07717">
    <property type="entry name" value="OB_NTP_bind"/>
    <property type="match status" value="1"/>
</dbReference>
<dbReference type="GO" id="GO:0003724">
    <property type="term" value="F:RNA helicase activity"/>
    <property type="evidence" value="ECO:0007669"/>
    <property type="project" value="UniProtKB-EC"/>
</dbReference>
<feature type="region of interest" description="Disordered" evidence="7">
    <location>
        <begin position="517"/>
        <end position="674"/>
    </location>
</feature>
<dbReference type="FunFam" id="3.40.50.300:FF:000750">
    <property type="entry name" value="Putative ATP-dependent RNA helicase DHX33"/>
    <property type="match status" value="1"/>
</dbReference>
<evidence type="ECO:0000256" key="5">
    <source>
        <dbReference type="ARBA" id="ARBA00022840"/>
    </source>
</evidence>